<evidence type="ECO:0000259" key="1">
    <source>
        <dbReference type="Pfam" id="PF13456"/>
    </source>
</evidence>
<dbReference type="Pfam" id="PF13966">
    <property type="entry name" value="zf-RVT"/>
    <property type="match status" value="1"/>
</dbReference>
<sequence>MDFWHDNWMGTGAICHQVENFQDRVLSDFVFQAQWNMRLLNQVLEPELVRQVVKIPPSSTHSSDRMMWALTQNGSFSVSSAYTLVSQASNYSWVVSHVWLKGFPIKISFFMLRLLRLHLPLMDLLHRFGVQGPSKCHCCSKPADDEVNHIFLTGDLAKVVRNRFEGVLGYLDMVSTLRHVLLRCGSFEKNGFYLPITWSAPRAGYKLNLDGCAKGNPGVSGGGRVVRDGEGRFIVGYSCFFGSLTSLHAELKATLFGVLLFVARGLQDFHVESDSLVLVQILQGTHGCPWRLQREVDELLSFKHHFREITHCYREVNKPADYLANLGTNSEQEDVFDNFRSLLATVRREIIMDTLGFPDFRRKLL</sequence>
<proteinExistence type="predicted"/>
<feature type="domain" description="Reverse transcriptase zinc-binding" evidence="2">
    <location>
        <begin position="76"/>
        <end position="158"/>
    </location>
</feature>
<organism evidence="3 4">
    <name type="scientific">Coffea arabica</name>
    <name type="common">Arabian coffee</name>
    <dbReference type="NCBI Taxonomy" id="13443"/>
    <lineage>
        <taxon>Eukaryota</taxon>
        <taxon>Viridiplantae</taxon>
        <taxon>Streptophyta</taxon>
        <taxon>Embryophyta</taxon>
        <taxon>Tracheophyta</taxon>
        <taxon>Spermatophyta</taxon>
        <taxon>Magnoliopsida</taxon>
        <taxon>eudicotyledons</taxon>
        <taxon>Gunneridae</taxon>
        <taxon>Pentapetalae</taxon>
        <taxon>asterids</taxon>
        <taxon>lamiids</taxon>
        <taxon>Gentianales</taxon>
        <taxon>Rubiaceae</taxon>
        <taxon>Ixoroideae</taxon>
        <taxon>Gardenieae complex</taxon>
        <taxon>Bertiereae - Coffeeae clade</taxon>
        <taxon>Coffeeae</taxon>
        <taxon>Coffea</taxon>
    </lineage>
</organism>
<dbReference type="InterPro" id="IPR002156">
    <property type="entry name" value="RNaseH_domain"/>
</dbReference>
<dbReference type="PANTHER" id="PTHR47723">
    <property type="entry name" value="OS05G0353850 PROTEIN"/>
    <property type="match status" value="1"/>
</dbReference>
<dbReference type="CDD" id="cd06222">
    <property type="entry name" value="RNase_H_like"/>
    <property type="match status" value="1"/>
</dbReference>
<dbReference type="InterPro" id="IPR012337">
    <property type="entry name" value="RNaseH-like_sf"/>
</dbReference>
<protein>
    <recommendedName>
        <fullName evidence="5">RNase H type-1 domain-containing protein</fullName>
    </recommendedName>
</protein>
<feature type="domain" description="RNase H type-1" evidence="1">
    <location>
        <begin position="208"/>
        <end position="326"/>
    </location>
</feature>
<evidence type="ECO:0008006" key="5">
    <source>
        <dbReference type="Google" id="ProtNLM"/>
    </source>
</evidence>
<dbReference type="Gene3D" id="3.30.420.10">
    <property type="entry name" value="Ribonuclease H-like superfamily/Ribonuclease H"/>
    <property type="match status" value="1"/>
</dbReference>
<keyword evidence="3" id="KW-1185">Reference proteome</keyword>
<reference evidence="4" key="1">
    <citation type="submission" date="2025-08" db="UniProtKB">
        <authorList>
            <consortium name="RefSeq"/>
        </authorList>
    </citation>
    <scope>IDENTIFICATION</scope>
    <source>
        <tissue evidence="4">Leaves</tissue>
    </source>
</reference>
<dbReference type="SUPFAM" id="SSF53098">
    <property type="entry name" value="Ribonuclease H-like"/>
    <property type="match status" value="1"/>
</dbReference>
<dbReference type="InterPro" id="IPR026960">
    <property type="entry name" value="RVT-Znf"/>
</dbReference>
<dbReference type="PANTHER" id="PTHR47723:SF19">
    <property type="entry name" value="POLYNUCLEOTIDYL TRANSFERASE, RIBONUCLEASE H-LIKE SUPERFAMILY PROTEIN"/>
    <property type="match status" value="1"/>
</dbReference>
<dbReference type="InterPro" id="IPR036397">
    <property type="entry name" value="RNaseH_sf"/>
</dbReference>
<dbReference type="GeneID" id="140015747"/>
<dbReference type="Pfam" id="PF13456">
    <property type="entry name" value="RVT_3"/>
    <property type="match status" value="1"/>
</dbReference>
<dbReference type="Proteomes" id="UP001652660">
    <property type="component" value="Chromosome 10c"/>
</dbReference>
<accession>A0ABM4VYP3</accession>
<evidence type="ECO:0000259" key="2">
    <source>
        <dbReference type="Pfam" id="PF13966"/>
    </source>
</evidence>
<dbReference type="InterPro" id="IPR044730">
    <property type="entry name" value="RNase_H-like_dom_plant"/>
</dbReference>
<gene>
    <name evidence="4" type="primary">LOC140015747</name>
</gene>
<name>A0ABM4VYP3_COFAR</name>
<evidence type="ECO:0000313" key="3">
    <source>
        <dbReference type="Proteomes" id="UP001652660"/>
    </source>
</evidence>
<evidence type="ECO:0000313" key="4">
    <source>
        <dbReference type="RefSeq" id="XP_071924664.1"/>
    </source>
</evidence>
<dbReference type="InterPro" id="IPR053151">
    <property type="entry name" value="RNase_H-like"/>
</dbReference>
<dbReference type="RefSeq" id="XP_071924664.1">
    <property type="nucleotide sequence ID" value="XM_072068563.1"/>
</dbReference>